<dbReference type="AlphaFoldDB" id="A0A2G8SYJ3"/>
<keyword evidence="1" id="KW-0812">Transmembrane</keyword>
<dbReference type="Proteomes" id="UP000228593">
    <property type="component" value="Unassembled WGS sequence"/>
</dbReference>
<feature type="transmembrane region" description="Helical" evidence="1">
    <location>
        <begin position="121"/>
        <end position="143"/>
    </location>
</feature>
<dbReference type="EMBL" id="PDOB01000027">
    <property type="protein sequence ID" value="PIL38859.1"/>
    <property type="molecule type" value="Genomic_DNA"/>
</dbReference>
<keyword evidence="3" id="KW-1185">Reference proteome</keyword>
<gene>
    <name evidence="2" type="ORF">CR103_15615</name>
</gene>
<evidence type="ECO:0000256" key="1">
    <source>
        <dbReference type="SAM" id="Phobius"/>
    </source>
</evidence>
<dbReference type="RefSeq" id="WP_099916888.1">
    <property type="nucleotide sequence ID" value="NZ_PDOB01000027.1"/>
</dbReference>
<evidence type="ECO:0000313" key="3">
    <source>
        <dbReference type="Proteomes" id="UP000228593"/>
    </source>
</evidence>
<dbReference type="NCBIfam" id="NF010470">
    <property type="entry name" value="PRK13895.1"/>
    <property type="match status" value="1"/>
</dbReference>
<comment type="caution">
    <text evidence="2">The sequence shown here is derived from an EMBL/GenBank/DDBJ whole genome shotgun (WGS) entry which is preliminary data.</text>
</comment>
<proteinExistence type="predicted"/>
<protein>
    <submittedName>
        <fullName evidence="2">Conjugal transfer protein TraM</fullName>
    </submittedName>
</protein>
<name>A0A2G8SYJ3_9BURK</name>
<dbReference type="OrthoDB" id="7478199at2"/>
<sequence>MDPFDDLIREIGAKHGIAVGRDDPILVLQTINLRLMHDSAKAQQVQLDQYKEELEGLSQRWGNDARDKAERILNASLAASKDAMQKVMEEGARRAAAALVGEVNALLGAAAARAGDARKLAWLNVFASCVTLCAAAIVLWSVVR</sequence>
<dbReference type="GO" id="GO:0009372">
    <property type="term" value="P:quorum sensing"/>
    <property type="evidence" value="ECO:0007669"/>
    <property type="project" value="InterPro"/>
</dbReference>
<evidence type="ECO:0000313" key="2">
    <source>
        <dbReference type="EMBL" id="PIL38859.1"/>
    </source>
</evidence>
<dbReference type="InterPro" id="IPR028140">
    <property type="entry name" value="TraM"/>
</dbReference>
<reference evidence="2 3" key="1">
    <citation type="submission" date="2017-10" db="EMBL/GenBank/DDBJ databases">
        <title>Massilia psychrophilum sp. nov., a novel purple-pigmented bacterium isolated from Tianshan glacier, Xinjiang Municipality, China.</title>
        <authorList>
            <person name="Wang H."/>
        </authorList>
    </citation>
    <scope>NUCLEOTIDE SEQUENCE [LARGE SCALE GENOMIC DNA]</scope>
    <source>
        <strain evidence="2 3">JCM 30813</strain>
    </source>
</reference>
<organism evidence="2 3">
    <name type="scientific">Massilia psychrophila</name>
    <dbReference type="NCBI Taxonomy" id="1603353"/>
    <lineage>
        <taxon>Bacteria</taxon>
        <taxon>Pseudomonadati</taxon>
        <taxon>Pseudomonadota</taxon>
        <taxon>Betaproteobacteria</taxon>
        <taxon>Burkholderiales</taxon>
        <taxon>Oxalobacteraceae</taxon>
        <taxon>Telluria group</taxon>
        <taxon>Massilia</taxon>
    </lineage>
</organism>
<dbReference type="Pfam" id="PF11657">
    <property type="entry name" value="Activator-TraM"/>
    <property type="match status" value="1"/>
</dbReference>
<accession>A0A2G8SYJ3</accession>
<keyword evidence="1" id="KW-0472">Membrane</keyword>
<keyword evidence="1" id="KW-1133">Transmembrane helix</keyword>